<sequence length="100" mass="11519">MNMIKSEQIEIVVQPSQLMVKKTKRELERNTLRITDGSRPLHGYRVMSIQHSEFKVCVVYYNVTRVSTEPVAMMLGLLGMQHRTKDIIKEEGKGGRMKIA</sequence>
<evidence type="ECO:0000313" key="1">
    <source>
        <dbReference type="EMBL" id="KAK4023020.1"/>
    </source>
</evidence>
<proteinExistence type="predicted"/>
<organism evidence="1 2">
    <name type="scientific">Daphnia magna</name>
    <dbReference type="NCBI Taxonomy" id="35525"/>
    <lineage>
        <taxon>Eukaryota</taxon>
        <taxon>Metazoa</taxon>
        <taxon>Ecdysozoa</taxon>
        <taxon>Arthropoda</taxon>
        <taxon>Crustacea</taxon>
        <taxon>Branchiopoda</taxon>
        <taxon>Diplostraca</taxon>
        <taxon>Cladocera</taxon>
        <taxon>Anomopoda</taxon>
        <taxon>Daphniidae</taxon>
        <taxon>Daphnia</taxon>
    </lineage>
</organism>
<keyword evidence="2" id="KW-1185">Reference proteome</keyword>
<reference evidence="1 2" key="1">
    <citation type="journal article" date="2023" name="Nucleic Acids Res.">
        <title>The hologenome of Daphnia magna reveals possible DNA methylation and microbiome-mediated evolution of the host genome.</title>
        <authorList>
            <person name="Chaturvedi A."/>
            <person name="Li X."/>
            <person name="Dhandapani V."/>
            <person name="Marshall H."/>
            <person name="Kissane S."/>
            <person name="Cuenca-Cambronero M."/>
            <person name="Asole G."/>
            <person name="Calvet F."/>
            <person name="Ruiz-Romero M."/>
            <person name="Marangio P."/>
            <person name="Guigo R."/>
            <person name="Rago D."/>
            <person name="Mirbahai L."/>
            <person name="Eastwood N."/>
            <person name="Colbourne J.K."/>
            <person name="Zhou J."/>
            <person name="Mallon E."/>
            <person name="Orsini L."/>
        </authorList>
    </citation>
    <scope>NUCLEOTIDE SEQUENCE [LARGE SCALE GENOMIC DNA]</scope>
    <source>
        <strain evidence="1">LRV0_1</strain>
    </source>
</reference>
<dbReference type="EMBL" id="JAOYFB010000037">
    <property type="protein sequence ID" value="KAK4023020.1"/>
    <property type="molecule type" value="Genomic_DNA"/>
</dbReference>
<comment type="caution">
    <text evidence="1">The sequence shown here is derived from an EMBL/GenBank/DDBJ whole genome shotgun (WGS) entry which is preliminary data.</text>
</comment>
<name>A0ABR0ADF9_9CRUS</name>
<accession>A0ABR0ADF9</accession>
<evidence type="ECO:0000313" key="2">
    <source>
        <dbReference type="Proteomes" id="UP001234178"/>
    </source>
</evidence>
<dbReference type="Proteomes" id="UP001234178">
    <property type="component" value="Unassembled WGS sequence"/>
</dbReference>
<gene>
    <name evidence="1" type="ORF">OUZ56_008458</name>
</gene>
<protein>
    <submittedName>
        <fullName evidence="1">Uncharacterized protein</fullName>
    </submittedName>
</protein>